<proteinExistence type="predicted"/>
<name>A0A0A8ZNA5_ARUDO</name>
<sequence length="43" mass="4668">MVAQVCYYVVTLWNGITGVYLRTNADEVGGSGCKLEALQGLFK</sequence>
<dbReference type="AlphaFoldDB" id="A0A0A8ZNA5"/>
<dbReference type="EMBL" id="GBRH01261558">
    <property type="protein sequence ID" value="JAD36337.1"/>
    <property type="molecule type" value="Transcribed_RNA"/>
</dbReference>
<reference evidence="1" key="2">
    <citation type="journal article" date="2015" name="Data Brief">
        <title>Shoot transcriptome of the giant reed, Arundo donax.</title>
        <authorList>
            <person name="Barrero R.A."/>
            <person name="Guerrero F.D."/>
            <person name="Moolhuijzen P."/>
            <person name="Goolsby J.A."/>
            <person name="Tidwell J."/>
            <person name="Bellgard S.E."/>
            <person name="Bellgard M.I."/>
        </authorList>
    </citation>
    <scope>NUCLEOTIDE SEQUENCE</scope>
    <source>
        <tissue evidence="1">Shoot tissue taken approximately 20 cm above the soil surface</tissue>
    </source>
</reference>
<evidence type="ECO:0000313" key="1">
    <source>
        <dbReference type="EMBL" id="JAD36337.1"/>
    </source>
</evidence>
<organism evidence="1">
    <name type="scientific">Arundo donax</name>
    <name type="common">Giant reed</name>
    <name type="synonym">Donax arundinaceus</name>
    <dbReference type="NCBI Taxonomy" id="35708"/>
    <lineage>
        <taxon>Eukaryota</taxon>
        <taxon>Viridiplantae</taxon>
        <taxon>Streptophyta</taxon>
        <taxon>Embryophyta</taxon>
        <taxon>Tracheophyta</taxon>
        <taxon>Spermatophyta</taxon>
        <taxon>Magnoliopsida</taxon>
        <taxon>Liliopsida</taxon>
        <taxon>Poales</taxon>
        <taxon>Poaceae</taxon>
        <taxon>PACMAD clade</taxon>
        <taxon>Arundinoideae</taxon>
        <taxon>Arundineae</taxon>
        <taxon>Arundo</taxon>
    </lineage>
</organism>
<accession>A0A0A8ZNA5</accession>
<protein>
    <submittedName>
        <fullName evidence="1">Uncharacterized protein</fullName>
    </submittedName>
</protein>
<reference evidence="1" key="1">
    <citation type="submission" date="2014-09" db="EMBL/GenBank/DDBJ databases">
        <authorList>
            <person name="Magalhaes I.L.F."/>
            <person name="Oliveira U."/>
            <person name="Santos F.R."/>
            <person name="Vidigal T.H.D.A."/>
            <person name="Brescovit A.D."/>
            <person name="Santos A.J."/>
        </authorList>
    </citation>
    <scope>NUCLEOTIDE SEQUENCE</scope>
    <source>
        <tissue evidence="1">Shoot tissue taken approximately 20 cm above the soil surface</tissue>
    </source>
</reference>